<evidence type="ECO:0000313" key="4">
    <source>
        <dbReference type="Proteomes" id="UP000269148"/>
    </source>
</evidence>
<evidence type="ECO:0000313" key="2">
    <source>
        <dbReference type="EMBL" id="RLU58771.1"/>
    </source>
</evidence>
<name>A0A3L8GNY7_STRIN</name>
<dbReference type="EMBL" id="CP007586">
    <property type="protein sequence ID" value="AHY15225.1"/>
    <property type="molecule type" value="Genomic_DNA"/>
</dbReference>
<dbReference type="Proteomes" id="UP000269148">
    <property type="component" value="Unassembled WGS sequence"/>
</dbReference>
<dbReference type="SMR" id="A0A3L8GNY7"/>
<keyword evidence="3" id="KW-1185">Reference proteome</keyword>
<dbReference type="KEGG" id="siz:SI82_01995"/>
<dbReference type="Gene3D" id="3.40.50.1820">
    <property type="entry name" value="alpha/beta hydrolase"/>
    <property type="match status" value="1"/>
</dbReference>
<reference evidence="2 4" key="2">
    <citation type="submission" date="2018-06" db="EMBL/GenBank/DDBJ databases">
        <title>Mutators as drivers of adaptation in pathogenic bacteria and a risk factor for host jumps and vaccine escape.</title>
        <authorList>
            <person name="Barnes A.C."/>
            <person name="Silayeva O."/>
        </authorList>
    </citation>
    <scope>NUCLEOTIDE SEQUENCE [LARGE SCALE GENOMIC DNA]</scope>
    <source>
        <strain evidence="2 4">QMA0445</strain>
    </source>
</reference>
<protein>
    <recommendedName>
        <fullName evidence="5">Triacylglycerol lipase</fullName>
    </recommendedName>
</protein>
<evidence type="ECO:0008006" key="5">
    <source>
        <dbReference type="Google" id="ProtNLM"/>
    </source>
</evidence>
<dbReference type="OrthoDB" id="6450827at2"/>
<dbReference type="STRING" id="1346.BMF34_01890"/>
<dbReference type="RefSeq" id="WP_003100758.1">
    <property type="nucleotide sequence ID" value="NZ_CP010783.1"/>
</dbReference>
<accession>A0A3L8GNY7</accession>
<evidence type="ECO:0000313" key="1">
    <source>
        <dbReference type="EMBL" id="AHY15225.1"/>
    </source>
</evidence>
<dbReference type="KEGG" id="siq:DQ08_01720"/>
<reference evidence="1 3" key="1">
    <citation type="journal article" date="2014" name="Genome Announc.">
        <title>Complete Genome Sequence of a Virulent Strain, Streptococcus iniae ISET0901, Isolated from Diseased Tilapia.</title>
        <authorList>
            <person name="Pridgeon J.W."/>
            <person name="Zhang D."/>
            <person name="Zhang L."/>
        </authorList>
    </citation>
    <scope>NUCLEOTIDE SEQUENCE [LARGE SCALE GENOMIC DNA]</scope>
    <source>
        <strain evidence="1 3">ISET0901</strain>
    </source>
</reference>
<dbReference type="KEGG" id="sio:DW64_01705"/>
<dbReference type="Proteomes" id="UP000025245">
    <property type="component" value="Chromosome"/>
</dbReference>
<organism evidence="2 4">
    <name type="scientific">Streptococcus iniae</name>
    <name type="common">Streptococcus shiloi</name>
    <dbReference type="NCBI Taxonomy" id="1346"/>
    <lineage>
        <taxon>Bacteria</taxon>
        <taxon>Bacillati</taxon>
        <taxon>Bacillota</taxon>
        <taxon>Bacilli</taxon>
        <taxon>Lactobacillales</taxon>
        <taxon>Streptococcaceae</taxon>
        <taxon>Streptococcus</taxon>
    </lineage>
</organism>
<evidence type="ECO:0000313" key="3">
    <source>
        <dbReference type="Proteomes" id="UP000025245"/>
    </source>
</evidence>
<proteinExistence type="predicted"/>
<dbReference type="EMBL" id="QLQD01000018">
    <property type="protein sequence ID" value="RLU58771.1"/>
    <property type="molecule type" value="Genomic_DNA"/>
</dbReference>
<sequence>MPTDQDYRYLAEDSYNIDSKLLKQTLQEGQIVGNGRYIIVDKPVDNTRNGMQAMAVAPILEGTKDRPDLSHIIIAFAGTNSSDFLDLQTDLQMIGAGATETLTDVKTRTLQDSQGKTALEYARQIAAKYPKAAISTTGHSLGQSQAMYVALKNGWLNVGYNGPDIHHMLTQDGIKYMMDHPEQFRNYRNKYDLIGNITGNKTQTAIYYNGIEGLYGPLKVHSLNNWKFDQDGNVIDSNGKRLTPKLTIALAQTTVETFRITQLKKRLAQDGLSENETIFLDAEEAFSISRGLVSTAETALAEMTTSVNASMQKAEELFRTTKSMPKGVTDLTEAELSEAYAAGGVTYDSIVAKTSEHFEAKIAQAQAIVTAYNTLKNQIDTGIDRMLAQDSVLAGDFKKWKA</sequence>
<dbReference type="InterPro" id="IPR029058">
    <property type="entry name" value="AB_hydrolase_fold"/>
</dbReference>
<dbReference type="AlphaFoldDB" id="A0A3L8GNY7"/>
<dbReference type="GeneID" id="35764837"/>
<gene>
    <name evidence="2" type="ORF">DIY07_01675</name>
    <name evidence="1" type="ORF">DQ08_01720</name>
</gene>
<dbReference type="SUPFAM" id="SSF53474">
    <property type="entry name" value="alpha/beta-Hydrolases"/>
    <property type="match status" value="1"/>
</dbReference>